<accession>A0A5J9W484</accession>
<gene>
    <name evidence="2" type="ORF">EJB05_09167</name>
</gene>
<comment type="caution">
    <text evidence="2">The sequence shown here is derived from an EMBL/GenBank/DDBJ whole genome shotgun (WGS) entry which is preliminary data.</text>
</comment>
<proteinExistence type="predicted"/>
<dbReference type="EMBL" id="RWGY01000005">
    <property type="protein sequence ID" value="TVU42746.1"/>
    <property type="molecule type" value="Genomic_DNA"/>
</dbReference>
<organism evidence="2 3">
    <name type="scientific">Eragrostis curvula</name>
    <name type="common">weeping love grass</name>
    <dbReference type="NCBI Taxonomy" id="38414"/>
    <lineage>
        <taxon>Eukaryota</taxon>
        <taxon>Viridiplantae</taxon>
        <taxon>Streptophyta</taxon>
        <taxon>Embryophyta</taxon>
        <taxon>Tracheophyta</taxon>
        <taxon>Spermatophyta</taxon>
        <taxon>Magnoliopsida</taxon>
        <taxon>Liliopsida</taxon>
        <taxon>Poales</taxon>
        <taxon>Poaceae</taxon>
        <taxon>PACMAD clade</taxon>
        <taxon>Chloridoideae</taxon>
        <taxon>Eragrostideae</taxon>
        <taxon>Eragrostidinae</taxon>
        <taxon>Eragrostis</taxon>
    </lineage>
</organism>
<name>A0A5J9W484_9POAL</name>
<protein>
    <submittedName>
        <fullName evidence="2">Uncharacterized protein</fullName>
    </submittedName>
</protein>
<evidence type="ECO:0000256" key="1">
    <source>
        <dbReference type="SAM" id="MobiDB-lite"/>
    </source>
</evidence>
<sequence length="185" mass="20724">MWQREAVALRFHPYVGSGNCKDRGGRTRSECFPPSTSLTTKPCPSNLEYSFPEYWGEITQRSYPVLAATTRKPSTTASRWERKPLSHRGSQRMPSLPNCAQSLLFLPHFLSSGRVAAAGQAREAPWLVPSCSLPFKQRPEVAGTFPVDSKHQISYSSPQSARLVDIFSNSGNKQTTLQRNLQQRL</sequence>
<reference evidence="2 3" key="1">
    <citation type="journal article" date="2019" name="Sci. Rep.">
        <title>A high-quality genome of Eragrostis curvula grass provides insights into Poaceae evolution and supports new strategies to enhance forage quality.</title>
        <authorList>
            <person name="Carballo J."/>
            <person name="Santos B.A.C.M."/>
            <person name="Zappacosta D."/>
            <person name="Garbus I."/>
            <person name="Selva J.P."/>
            <person name="Gallo C.A."/>
            <person name="Diaz A."/>
            <person name="Albertini E."/>
            <person name="Caccamo M."/>
            <person name="Echenique V."/>
        </authorList>
    </citation>
    <scope>NUCLEOTIDE SEQUENCE [LARGE SCALE GENOMIC DNA]</scope>
    <source>
        <strain evidence="3">cv. Victoria</strain>
        <tissue evidence="2">Leaf</tissue>
    </source>
</reference>
<dbReference type="AlphaFoldDB" id="A0A5J9W484"/>
<dbReference type="Gramene" id="TVU42746">
    <property type="protein sequence ID" value="TVU42746"/>
    <property type="gene ID" value="EJB05_09167"/>
</dbReference>
<keyword evidence="3" id="KW-1185">Reference proteome</keyword>
<evidence type="ECO:0000313" key="2">
    <source>
        <dbReference type="EMBL" id="TVU42746.1"/>
    </source>
</evidence>
<dbReference type="Proteomes" id="UP000324897">
    <property type="component" value="Unassembled WGS sequence"/>
</dbReference>
<feature type="region of interest" description="Disordered" evidence="1">
    <location>
        <begin position="74"/>
        <end position="93"/>
    </location>
</feature>
<evidence type="ECO:0000313" key="3">
    <source>
        <dbReference type="Proteomes" id="UP000324897"/>
    </source>
</evidence>